<evidence type="ECO:0000259" key="7">
    <source>
        <dbReference type="Pfam" id="PF02687"/>
    </source>
</evidence>
<name>A0A1G9LJR0_9FLAO</name>
<gene>
    <name evidence="9" type="ORF">SAMN04488514_10297</name>
</gene>
<dbReference type="Pfam" id="PF02687">
    <property type="entry name" value="FtsX"/>
    <property type="match status" value="1"/>
</dbReference>
<feature type="domain" description="ABC3 transporter permease C-terminal" evidence="7">
    <location>
        <begin position="335"/>
        <end position="447"/>
    </location>
</feature>
<evidence type="ECO:0000256" key="6">
    <source>
        <dbReference type="SAM" id="Phobius"/>
    </source>
</evidence>
<protein>
    <submittedName>
        <fullName evidence="9">MacB-like core domain-containing protein</fullName>
    </submittedName>
</protein>
<reference evidence="9 10" key="1">
    <citation type="submission" date="2016-10" db="EMBL/GenBank/DDBJ databases">
        <authorList>
            <person name="de Groot N.N."/>
        </authorList>
    </citation>
    <scope>NUCLEOTIDE SEQUENCE [LARGE SCALE GENOMIC DNA]</scope>
    <source>
        <strain evidence="9 10">DSM 19886</strain>
    </source>
</reference>
<evidence type="ECO:0000259" key="8">
    <source>
        <dbReference type="Pfam" id="PF12704"/>
    </source>
</evidence>
<dbReference type="STRING" id="192904.SAMN04488514_10297"/>
<evidence type="ECO:0000256" key="3">
    <source>
        <dbReference type="ARBA" id="ARBA00022692"/>
    </source>
</evidence>
<keyword evidence="10" id="KW-1185">Reference proteome</keyword>
<feature type="transmembrane region" description="Helical" evidence="6">
    <location>
        <begin position="71"/>
        <end position="94"/>
    </location>
</feature>
<feature type="transmembrane region" description="Helical" evidence="6">
    <location>
        <begin position="331"/>
        <end position="350"/>
    </location>
</feature>
<evidence type="ECO:0000256" key="5">
    <source>
        <dbReference type="ARBA" id="ARBA00023136"/>
    </source>
</evidence>
<keyword evidence="3 6" id="KW-0812">Transmembrane</keyword>
<dbReference type="GO" id="GO:0005886">
    <property type="term" value="C:plasma membrane"/>
    <property type="evidence" value="ECO:0007669"/>
    <property type="project" value="UniProtKB-SubCell"/>
</dbReference>
<evidence type="ECO:0000313" key="9">
    <source>
        <dbReference type="EMBL" id="SDL62199.1"/>
    </source>
</evidence>
<evidence type="ECO:0000256" key="1">
    <source>
        <dbReference type="ARBA" id="ARBA00004651"/>
    </source>
</evidence>
<dbReference type="GO" id="GO:0022857">
    <property type="term" value="F:transmembrane transporter activity"/>
    <property type="evidence" value="ECO:0007669"/>
    <property type="project" value="TreeGrafter"/>
</dbReference>
<dbReference type="EMBL" id="FNGV01000002">
    <property type="protein sequence ID" value="SDL62199.1"/>
    <property type="molecule type" value="Genomic_DNA"/>
</dbReference>
<dbReference type="PANTHER" id="PTHR30572:SF18">
    <property type="entry name" value="ABC-TYPE MACROLIDE FAMILY EXPORT SYSTEM PERMEASE COMPONENT 2"/>
    <property type="match status" value="1"/>
</dbReference>
<keyword evidence="5 6" id="KW-0472">Membrane</keyword>
<organism evidence="9 10">
    <name type="scientific">Kriegella aquimaris</name>
    <dbReference type="NCBI Taxonomy" id="192904"/>
    <lineage>
        <taxon>Bacteria</taxon>
        <taxon>Pseudomonadati</taxon>
        <taxon>Bacteroidota</taxon>
        <taxon>Flavobacteriia</taxon>
        <taxon>Flavobacteriales</taxon>
        <taxon>Flavobacteriaceae</taxon>
        <taxon>Kriegella</taxon>
    </lineage>
</organism>
<evidence type="ECO:0000256" key="2">
    <source>
        <dbReference type="ARBA" id="ARBA00022475"/>
    </source>
</evidence>
<feature type="domain" description="MacB-like periplasmic core" evidence="8">
    <location>
        <begin position="82"/>
        <end position="290"/>
    </location>
</feature>
<comment type="subcellular location">
    <subcellularLocation>
        <location evidence="1">Cell membrane</location>
        <topology evidence="1">Multi-pass membrane protein</topology>
    </subcellularLocation>
</comment>
<feature type="transmembrane region" description="Helical" evidence="6">
    <location>
        <begin position="383"/>
        <end position="403"/>
    </location>
</feature>
<dbReference type="PANTHER" id="PTHR30572">
    <property type="entry name" value="MEMBRANE COMPONENT OF TRANSPORTER-RELATED"/>
    <property type="match status" value="1"/>
</dbReference>
<evidence type="ECO:0000313" key="10">
    <source>
        <dbReference type="Proteomes" id="UP000199440"/>
    </source>
</evidence>
<keyword evidence="2" id="KW-1003">Cell membrane</keyword>
<feature type="transmembrane region" description="Helical" evidence="6">
    <location>
        <begin position="415"/>
        <end position="435"/>
    </location>
</feature>
<dbReference type="RefSeq" id="WP_176801342.1">
    <property type="nucleotide sequence ID" value="NZ_FNGV01000002.1"/>
</dbReference>
<proteinExistence type="predicted"/>
<dbReference type="Pfam" id="PF12704">
    <property type="entry name" value="MacB_PCD"/>
    <property type="match status" value="1"/>
</dbReference>
<accession>A0A1G9LJR0</accession>
<dbReference type="Proteomes" id="UP000199440">
    <property type="component" value="Unassembled WGS sequence"/>
</dbReference>
<sequence>MVVLLLPTFNRLFETDLQFNPIQNTLLLWVLVIIWGIVGLLSGLIPALFWSRSKLIQSLHGNLFPVNKKSVSRHSLIVIQFVIAIVLISGTFMIRKQIDFMLQKDPKFDDENVIAVQTDSWQYENLEEASRNLKRISEELEANPFVESVSFSGSIPGDYDENYNGFYPEGSSTAERMFLRKAYVGQNYFKTMGIDFLNGSGFDQAITAVKNSVVLNKKAMEELGFTEATGQILHEGSRTGNPYRIVGVIDNFSYQGVQREIQPLAHFFSEQENFADWDYLLVKAKAGASFQVIDLLKEKWQEGLPGFPLTHFFANEKLNEQYKEYIKVNTLIAWFSILAILLSCVGLFALSKFTMARRVKEIGIRKVNGAKVSEILALLNKDFLKWVIVAFVIAVPLAYYGFTKWLEGFAYKTTISWWIFALAGIAALVIAMATVSWQSFRAAIANPVDALRDE</sequence>
<keyword evidence="4 6" id="KW-1133">Transmembrane helix</keyword>
<dbReference type="InterPro" id="IPR003838">
    <property type="entry name" value="ABC3_permease_C"/>
</dbReference>
<dbReference type="InterPro" id="IPR025857">
    <property type="entry name" value="MacB_PCD"/>
</dbReference>
<dbReference type="AlphaFoldDB" id="A0A1G9LJR0"/>
<feature type="transmembrane region" description="Helical" evidence="6">
    <location>
        <begin position="26"/>
        <end position="50"/>
    </location>
</feature>
<evidence type="ECO:0000256" key="4">
    <source>
        <dbReference type="ARBA" id="ARBA00022989"/>
    </source>
</evidence>
<dbReference type="InterPro" id="IPR050250">
    <property type="entry name" value="Macrolide_Exporter_MacB"/>
</dbReference>